<dbReference type="AlphaFoldDB" id="A0A2P2MV30"/>
<evidence type="ECO:0000256" key="1">
    <source>
        <dbReference type="SAM" id="SignalP"/>
    </source>
</evidence>
<protein>
    <submittedName>
        <fullName evidence="2">IAA-ALANINE RESISTANCE protein 1</fullName>
    </submittedName>
</protein>
<name>A0A2P2MV30_RHIMU</name>
<accession>A0A2P2MV30</accession>
<proteinExistence type="predicted"/>
<feature type="chain" id="PRO_5015194992" evidence="1">
    <location>
        <begin position="27"/>
        <end position="47"/>
    </location>
</feature>
<sequence length="47" mass="5310">MITGILYFLTALLMMVVMTMTPCISSSSMVFNIPDHLLHEKEDYNAS</sequence>
<reference evidence="2" key="1">
    <citation type="submission" date="2018-02" db="EMBL/GenBank/DDBJ databases">
        <title>Rhizophora mucronata_Transcriptome.</title>
        <authorList>
            <person name="Meera S.P."/>
            <person name="Sreeshan A."/>
            <person name="Augustine A."/>
        </authorList>
    </citation>
    <scope>NUCLEOTIDE SEQUENCE</scope>
    <source>
        <tissue evidence="2">Leaf</tissue>
    </source>
</reference>
<evidence type="ECO:0000313" key="2">
    <source>
        <dbReference type="EMBL" id="MBX34032.1"/>
    </source>
</evidence>
<keyword evidence="1" id="KW-0732">Signal</keyword>
<dbReference type="EMBL" id="GGEC01053548">
    <property type="protein sequence ID" value="MBX34032.1"/>
    <property type="molecule type" value="Transcribed_RNA"/>
</dbReference>
<feature type="signal peptide" evidence="1">
    <location>
        <begin position="1"/>
        <end position="26"/>
    </location>
</feature>
<organism evidence="2">
    <name type="scientific">Rhizophora mucronata</name>
    <name type="common">Asiatic mangrove</name>
    <dbReference type="NCBI Taxonomy" id="61149"/>
    <lineage>
        <taxon>Eukaryota</taxon>
        <taxon>Viridiplantae</taxon>
        <taxon>Streptophyta</taxon>
        <taxon>Embryophyta</taxon>
        <taxon>Tracheophyta</taxon>
        <taxon>Spermatophyta</taxon>
        <taxon>Magnoliopsida</taxon>
        <taxon>eudicotyledons</taxon>
        <taxon>Gunneridae</taxon>
        <taxon>Pentapetalae</taxon>
        <taxon>rosids</taxon>
        <taxon>fabids</taxon>
        <taxon>Malpighiales</taxon>
        <taxon>Rhizophoraceae</taxon>
        <taxon>Rhizophora</taxon>
    </lineage>
</organism>